<evidence type="ECO:0000313" key="3">
    <source>
        <dbReference type="EMBL" id="CAB1368819.1"/>
    </source>
</evidence>
<dbReference type="EMBL" id="LR778301">
    <property type="protein sequence ID" value="CAB1368819.1"/>
    <property type="molecule type" value="Genomic_DNA"/>
</dbReference>
<evidence type="ECO:0000259" key="2">
    <source>
        <dbReference type="Pfam" id="PF12770"/>
    </source>
</evidence>
<dbReference type="InterPro" id="IPR024983">
    <property type="entry name" value="CHAT_dom"/>
</dbReference>
<dbReference type="RefSeq" id="WP_145768869.1">
    <property type="nucleotide sequence ID" value="NZ_LR778301.1"/>
</dbReference>
<feature type="domain" description="CHAT" evidence="2">
    <location>
        <begin position="2"/>
        <end position="57"/>
    </location>
</feature>
<protein>
    <recommendedName>
        <fullName evidence="2">CHAT domain-containing protein</fullName>
    </recommendedName>
</protein>
<gene>
    <name evidence="3" type="ORF">DENOEST_1654</name>
</gene>
<accession>A0A6S6Y0U9</accession>
<reference evidence="3 4" key="1">
    <citation type="submission" date="2020-03" db="EMBL/GenBank/DDBJ databases">
        <authorList>
            <consortium name="Genoscope - CEA"/>
            <person name="William W."/>
        </authorList>
    </citation>
    <scope>NUCLEOTIDE SEQUENCE [LARGE SCALE GENOMIC DNA]</scope>
    <source>
        <strain evidence="4">DSM 16959</strain>
    </source>
</reference>
<organism evidence="3 4">
    <name type="scientific">Denitratisoma oestradiolicum</name>
    <dbReference type="NCBI Taxonomy" id="311182"/>
    <lineage>
        <taxon>Bacteria</taxon>
        <taxon>Pseudomonadati</taxon>
        <taxon>Pseudomonadota</taxon>
        <taxon>Betaproteobacteria</taxon>
        <taxon>Nitrosomonadales</taxon>
        <taxon>Sterolibacteriaceae</taxon>
        <taxon>Denitratisoma</taxon>
    </lineage>
</organism>
<evidence type="ECO:0000313" key="4">
    <source>
        <dbReference type="Proteomes" id="UP000515733"/>
    </source>
</evidence>
<feature type="compositionally biased region" description="Low complexity" evidence="1">
    <location>
        <begin position="87"/>
        <end position="96"/>
    </location>
</feature>
<dbReference type="OrthoDB" id="9771112at2"/>
<evidence type="ECO:0000256" key="1">
    <source>
        <dbReference type="SAM" id="MobiDB-lite"/>
    </source>
</evidence>
<dbReference type="AlphaFoldDB" id="A0A6S6Y0U9"/>
<proteinExistence type="predicted"/>
<dbReference type="Pfam" id="PF12770">
    <property type="entry name" value="CHAT"/>
    <property type="match status" value="1"/>
</dbReference>
<dbReference type="KEGG" id="doe:DENOEST_1654"/>
<dbReference type="Proteomes" id="UP000515733">
    <property type="component" value="Chromosome"/>
</dbReference>
<feature type="region of interest" description="Disordered" evidence="1">
    <location>
        <begin position="74"/>
        <end position="96"/>
    </location>
</feature>
<name>A0A6S6Y0U9_9PROT</name>
<keyword evidence="4" id="KW-1185">Reference proteome</keyword>
<sequence>MSIPRLPETADEAREIAAVVSGHSEIYLREKAQEHTVKSLDLKAARYLHFATHGILGGEFVEINKALAAEQGEGAGRPLENGGSGVGVSSRGEPPL</sequence>